<feature type="domain" description="Rieske" evidence="5">
    <location>
        <begin position="1"/>
        <end position="78"/>
    </location>
</feature>
<dbReference type="InterPro" id="IPR017941">
    <property type="entry name" value="Rieske_2Fe-2S"/>
</dbReference>
<keyword evidence="4" id="KW-0411">Iron-sulfur</keyword>
<organism evidence="6 7">
    <name type="scientific">Paenibacillus lignilyticus</name>
    <dbReference type="NCBI Taxonomy" id="1172615"/>
    <lineage>
        <taxon>Bacteria</taxon>
        <taxon>Bacillati</taxon>
        <taxon>Bacillota</taxon>
        <taxon>Bacilli</taxon>
        <taxon>Bacillales</taxon>
        <taxon>Paenibacillaceae</taxon>
        <taxon>Paenibacillus</taxon>
    </lineage>
</organism>
<accession>A0ABS5CCZ2</accession>
<dbReference type="EMBL" id="JAGKSP010000005">
    <property type="protein sequence ID" value="MBP3963856.1"/>
    <property type="molecule type" value="Genomic_DNA"/>
</dbReference>
<protein>
    <submittedName>
        <fullName evidence="6">Rieske 2Fe-2S domain-containing protein</fullName>
    </submittedName>
</protein>
<dbReference type="InterPro" id="IPR036922">
    <property type="entry name" value="Rieske_2Fe-2S_sf"/>
</dbReference>
<keyword evidence="3" id="KW-0408">Iron</keyword>
<dbReference type="PROSITE" id="PS51296">
    <property type="entry name" value="RIESKE"/>
    <property type="match status" value="1"/>
</dbReference>
<keyword evidence="1" id="KW-0001">2Fe-2S</keyword>
<evidence type="ECO:0000259" key="5">
    <source>
        <dbReference type="PROSITE" id="PS51296"/>
    </source>
</evidence>
<dbReference type="RefSeq" id="WP_210658666.1">
    <property type="nucleotide sequence ID" value="NZ_JAGKSP010000005.1"/>
</dbReference>
<dbReference type="Proteomes" id="UP000673394">
    <property type="component" value="Unassembled WGS sequence"/>
</dbReference>
<proteinExistence type="predicted"/>
<evidence type="ECO:0000256" key="4">
    <source>
        <dbReference type="ARBA" id="ARBA00023014"/>
    </source>
</evidence>
<evidence type="ECO:0000313" key="6">
    <source>
        <dbReference type="EMBL" id="MBP3963856.1"/>
    </source>
</evidence>
<keyword evidence="7" id="KW-1185">Reference proteome</keyword>
<sequence length="92" mass="10137">MAVDDQGMRRIMSPAYSHLGCTIEPATAAQINAAKDKSTYFHCPCHGAQFDRVGNATYVVTRGLDLYEPIVSGGNVYMDIMKPIVRQEGQRT</sequence>
<gene>
    <name evidence="6" type="ORF">I8J30_14155</name>
</gene>
<evidence type="ECO:0000256" key="2">
    <source>
        <dbReference type="ARBA" id="ARBA00022723"/>
    </source>
</evidence>
<comment type="caution">
    <text evidence="6">The sequence shown here is derived from an EMBL/GenBank/DDBJ whole genome shotgun (WGS) entry which is preliminary data.</text>
</comment>
<reference evidence="6 7" key="1">
    <citation type="submission" date="2021-04" db="EMBL/GenBank/DDBJ databases">
        <title>Paenibacillus sp. DLE-14 whole genome sequence.</title>
        <authorList>
            <person name="Ham Y.J."/>
        </authorList>
    </citation>
    <scope>NUCLEOTIDE SEQUENCE [LARGE SCALE GENOMIC DNA]</scope>
    <source>
        <strain evidence="6 7">DLE-14</strain>
    </source>
</reference>
<dbReference type="Pfam" id="PF00355">
    <property type="entry name" value="Rieske"/>
    <property type="match status" value="1"/>
</dbReference>
<dbReference type="SUPFAM" id="SSF50022">
    <property type="entry name" value="ISP domain"/>
    <property type="match status" value="1"/>
</dbReference>
<keyword evidence="2" id="KW-0479">Metal-binding</keyword>
<evidence type="ECO:0000313" key="7">
    <source>
        <dbReference type="Proteomes" id="UP000673394"/>
    </source>
</evidence>
<evidence type="ECO:0000256" key="1">
    <source>
        <dbReference type="ARBA" id="ARBA00022714"/>
    </source>
</evidence>
<name>A0ABS5CCZ2_9BACL</name>
<dbReference type="Gene3D" id="2.102.10.10">
    <property type="entry name" value="Rieske [2Fe-2S] iron-sulphur domain"/>
    <property type="match status" value="1"/>
</dbReference>
<evidence type="ECO:0000256" key="3">
    <source>
        <dbReference type="ARBA" id="ARBA00023004"/>
    </source>
</evidence>